<organism evidence="7 8">
    <name type="scientific">Nocardia colli</name>
    <dbReference type="NCBI Taxonomy" id="2545717"/>
    <lineage>
        <taxon>Bacteria</taxon>
        <taxon>Bacillati</taxon>
        <taxon>Actinomycetota</taxon>
        <taxon>Actinomycetes</taxon>
        <taxon>Mycobacteriales</taxon>
        <taxon>Nocardiaceae</taxon>
        <taxon>Nocardia</taxon>
    </lineage>
</organism>
<evidence type="ECO:0000256" key="1">
    <source>
        <dbReference type="ARBA" id="ARBA00003907"/>
    </source>
</evidence>
<dbReference type="InterPro" id="IPR007213">
    <property type="entry name" value="Ppm1/Ppm2/Tcmp"/>
</dbReference>
<comment type="caution">
    <text evidence="7">The sequence shown here is derived from an EMBL/GenBank/DDBJ whole genome shotgun (WGS) entry which is preliminary data.</text>
</comment>
<dbReference type="RefSeq" id="WP_150407378.1">
    <property type="nucleotide sequence ID" value="NZ_VXLC01000031.1"/>
</dbReference>
<dbReference type="EC" id="2.1.1.-" evidence="6"/>
<dbReference type="Pfam" id="PF04072">
    <property type="entry name" value="LCM"/>
    <property type="match status" value="1"/>
</dbReference>
<proteinExistence type="inferred from homology"/>
<evidence type="ECO:0000313" key="7">
    <source>
        <dbReference type="EMBL" id="KAA8881853.1"/>
    </source>
</evidence>
<evidence type="ECO:0000256" key="3">
    <source>
        <dbReference type="ARBA" id="ARBA00022603"/>
    </source>
</evidence>
<dbReference type="NCBIfam" id="TIGR00027">
    <property type="entry name" value="mthyl_TIGR00027"/>
    <property type="match status" value="1"/>
</dbReference>
<keyword evidence="3 6" id="KW-0489">Methyltransferase</keyword>
<dbReference type="InterPro" id="IPR011610">
    <property type="entry name" value="SAM_mthyl_Trfase_ML2640-like"/>
</dbReference>
<dbReference type="GO" id="GO:0008168">
    <property type="term" value="F:methyltransferase activity"/>
    <property type="evidence" value="ECO:0007669"/>
    <property type="project" value="UniProtKB-UniRule"/>
</dbReference>
<comment type="similarity">
    <text evidence="2 6">Belongs to the UPF0677 family.</text>
</comment>
<dbReference type="SUPFAM" id="SSF53335">
    <property type="entry name" value="S-adenosyl-L-methionine-dependent methyltransferases"/>
    <property type="match status" value="1"/>
</dbReference>
<gene>
    <name evidence="7" type="ORF">F3087_39970</name>
</gene>
<evidence type="ECO:0000256" key="4">
    <source>
        <dbReference type="ARBA" id="ARBA00022679"/>
    </source>
</evidence>
<dbReference type="GO" id="GO:0032259">
    <property type="term" value="P:methylation"/>
    <property type="evidence" value="ECO:0007669"/>
    <property type="project" value="UniProtKB-KW"/>
</dbReference>
<protein>
    <recommendedName>
        <fullName evidence="6">S-adenosyl-L-methionine-dependent methyltransferase</fullName>
        <ecNumber evidence="6">2.1.1.-</ecNumber>
    </recommendedName>
</protein>
<reference evidence="7 8" key="1">
    <citation type="submission" date="2019-09" db="EMBL/GenBank/DDBJ databases">
        <authorList>
            <person name="Wang X."/>
        </authorList>
    </citation>
    <scope>NUCLEOTIDE SEQUENCE [LARGE SCALE GENOMIC DNA]</scope>
    <source>
        <strain evidence="7 8">CICC 11023</strain>
    </source>
</reference>
<dbReference type="Proteomes" id="UP000323876">
    <property type="component" value="Unassembled WGS sequence"/>
</dbReference>
<comment type="function">
    <text evidence="1 6">Exhibits S-adenosyl-L-methionine-dependent methyltransferase activity.</text>
</comment>
<dbReference type="InterPro" id="IPR029063">
    <property type="entry name" value="SAM-dependent_MTases_sf"/>
</dbReference>
<dbReference type="PANTHER" id="PTHR43619">
    <property type="entry name" value="S-ADENOSYL-L-METHIONINE-DEPENDENT METHYLTRANSFERASE YKTD-RELATED"/>
    <property type="match status" value="1"/>
</dbReference>
<evidence type="ECO:0000256" key="2">
    <source>
        <dbReference type="ARBA" id="ARBA00008138"/>
    </source>
</evidence>
<dbReference type="PANTHER" id="PTHR43619:SF2">
    <property type="entry name" value="S-ADENOSYL-L-METHIONINE-DEPENDENT METHYLTRANSFERASES SUPERFAMILY PROTEIN"/>
    <property type="match status" value="1"/>
</dbReference>
<dbReference type="EMBL" id="VXLC01000031">
    <property type="protein sequence ID" value="KAA8881853.1"/>
    <property type="molecule type" value="Genomic_DNA"/>
</dbReference>
<accession>A0A5N0DYS7</accession>
<keyword evidence="4 7" id="KW-0808">Transferase</keyword>
<dbReference type="OrthoDB" id="9806164at2"/>
<keyword evidence="8" id="KW-1185">Reference proteome</keyword>
<dbReference type="Gene3D" id="3.40.50.150">
    <property type="entry name" value="Vaccinia Virus protein VP39"/>
    <property type="match status" value="1"/>
</dbReference>
<evidence type="ECO:0000256" key="6">
    <source>
        <dbReference type="RuleBase" id="RU362030"/>
    </source>
</evidence>
<dbReference type="AlphaFoldDB" id="A0A5N0DYS7"/>
<keyword evidence="5 6" id="KW-0949">S-adenosyl-L-methionine</keyword>
<sequence>MRTESGPWDIGRTALLVALERAMAAAQVESLACDEYSGWFLAAAGAPEISRLTECPELLSESMLTSVVAGFRTKFLDDFSLSASADGIQQVVLLAAGFDARAYRLDWAPGSVVYEIDVASTQQFKRQVLTEHNAIPRALRWEVTADPLDDWTSPLLAAAFDPAAPTAWLTEGLLTHLPTTLQSSLFEQVDMLSAAGSRFAADISDSPDASYYPDHRLTRRSTAATWFASHGWTATGNTLQDLATRFDRVLPAFPEALRPMFDNLKYLATEK</sequence>
<evidence type="ECO:0000313" key="8">
    <source>
        <dbReference type="Proteomes" id="UP000323876"/>
    </source>
</evidence>
<name>A0A5N0DYS7_9NOCA</name>
<evidence type="ECO:0000256" key="5">
    <source>
        <dbReference type="ARBA" id="ARBA00022691"/>
    </source>
</evidence>